<dbReference type="Gene3D" id="3.90.226.10">
    <property type="entry name" value="2-enoyl-CoA Hydratase, Chain A, domain 1"/>
    <property type="match status" value="1"/>
</dbReference>
<dbReference type="NCBIfam" id="NF004127">
    <property type="entry name" value="PRK05617.1"/>
    <property type="match status" value="1"/>
</dbReference>
<keyword evidence="6" id="KW-1185">Reference proteome</keyword>
<reference evidence="5" key="1">
    <citation type="submission" date="2022-02" db="EMBL/GenBank/DDBJ databases">
        <title>Corynebacterium sp. from urogenital microbiome.</title>
        <authorList>
            <person name="Cappelli E.A."/>
            <person name="Ribeiro T.G."/>
            <person name="Peixe L."/>
        </authorList>
    </citation>
    <scope>NUCLEOTIDE SEQUENCE</scope>
    <source>
        <strain evidence="5">C9Ua_112</strain>
    </source>
</reference>
<dbReference type="GO" id="GO:0003860">
    <property type="term" value="F:3-hydroxyisobutyryl-CoA hydrolase activity"/>
    <property type="evidence" value="ECO:0007669"/>
    <property type="project" value="UniProtKB-EC"/>
</dbReference>
<evidence type="ECO:0000256" key="3">
    <source>
        <dbReference type="ARBA" id="ARBA00022801"/>
    </source>
</evidence>
<dbReference type="InterPro" id="IPR029045">
    <property type="entry name" value="ClpP/crotonase-like_dom_sf"/>
</dbReference>
<dbReference type="InterPro" id="IPR032259">
    <property type="entry name" value="HIBYL-CoA-H"/>
</dbReference>
<proteinExistence type="predicted"/>
<dbReference type="Pfam" id="PF16113">
    <property type="entry name" value="ECH_2"/>
    <property type="match status" value="1"/>
</dbReference>
<dbReference type="GeneID" id="301812150"/>
<dbReference type="Proteomes" id="UP001146505">
    <property type="component" value="Unassembled WGS sequence"/>
</dbReference>
<evidence type="ECO:0000313" key="6">
    <source>
        <dbReference type="Proteomes" id="UP001146505"/>
    </source>
</evidence>
<dbReference type="AlphaFoldDB" id="A0A9X3M596"/>
<dbReference type="RefSeq" id="WP_034979413.1">
    <property type="nucleotide sequence ID" value="NZ_JAKMUV010000001.1"/>
</dbReference>
<dbReference type="SUPFAM" id="SSF52096">
    <property type="entry name" value="ClpP/crotonase"/>
    <property type="match status" value="1"/>
</dbReference>
<dbReference type="EMBL" id="JAKMUV010000001">
    <property type="protein sequence ID" value="MCZ9304172.1"/>
    <property type="molecule type" value="Genomic_DNA"/>
</dbReference>
<comment type="catalytic activity">
    <reaction evidence="1">
        <text>3-hydroxy-2-methylpropanoyl-CoA + H2O = 3-hydroxy-2-methylpropanoate + CoA + H(+)</text>
        <dbReference type="Rhea" id="RHEA:20888"/>
        <dbReference type="ChEBI" id="CHEBI:11805"/>
        <dbReference type="ChEBI" id="CHEBI:15377"/>
        <dbReference type="ChEBI" id="CHEBI:15378"/>
        <dbReference type="ChEBI" id="CHEBI:57287"/>
        <dbReference type="ChEBI" id="CHEBI:57340"/>
        <dbReference type="EC" id="3.1.2.4"/>
    </reaction>
</comment>
<protein>
    <recommendedName>
        <fullName evidence="2">3-hydroxyisobutyryl-CoA hydrolase</fullName>
        <ecNumber evidence="2">3.1.2.4</ecNumber>
    </recommendedName>
</protein>
<comment type="caution">
    <text evidence="5">The sequence shown here is derived from an EMBL/GenBank/DDBJ whole genome shotgun (WGS) entry which is preliminary data.</text>
</comment>
<dbReference type="EC" id="3.1.2.4" evidence="2"/>
<evidence type="ECO:0000256" key="1">
    <source>
        <dbReference type="ARBA" id="ARBA00001709"/>
    </source>
</evidence>
<dbReference type="CDD" id="cd06558">
    <property type="entry name" value="crotonase-like"/>
    <property type="match status" value="1"/>
</dbReference>
<dbReference type="PANTHER" id="PTHR43176:SF3">
    <property type="entry name" value="3-HYDROXYISOBUTYRYL-COA HYDROLASE, MITOCHONDRIAL"/>
    <property type="match status" value="1"/>
</dbReference>
<dbReference type="PANTHER" id="PTHR43176">
    <property type="entry name" value="3-HYDROXYISOBUTYRYL-COA HYDROLASE-RELATED"/>
    <property type="match status" value="1"/>
</dbReference>
<feature type="domain" description="Enoyl-CoA hydratase/isomerase" evidence="4">
    <location>
        <begin position="25"/>
        <end position="360"/>
    </location>
</feature>
<name>A0A9X3M596_9CORY</name>
<keyword evidence="3 5" id="KW-0378">Hydrolase</keyword>
<gene>
    <name evidence="5" type="ORF">L8U58_01250</name>
</gene>
<sequence length="362" mass="40258">MADKRRKHPTYDPDAEVTTVVAGHIGVIELNRPKALNSLSVEMIRLIREAIDKWADDDWIQFIVIKSSSEKAFCAGGDVRYVRMRDKKRMYRFGDSFFEEEYDLNERLSQVNKPVIALLEGIVMGGGMGISMHGSHRVVTPRTLGAMPEAAIGFVPDVGMSYRLTHLDVSPAVGLFIATTGWRLSPADMLYTGLGTNLVADVNKFESDLHSGDLPEALRSNALDPQALQEPTSILQKHHEWIEQTFADGDWGAIEARIVEAVDASSSIGDAELTQFIIKVAESLQGASPESLVATVELFRRAEHATLREALDMEYKVGSELRRGKNFIEGVRAVLEHKDHNAQFDPATTDQVDVQKWRELLA</sequence>
<organism evidence="5 6">
    <name type="scientific">Corynebacterium macclintockiae</name>
    <dbReference type="NCBI Taxonomy" id="2913501"/>
    <lineage>
        <taxon>Bacteria</taxon>
        <taxon>Bacillati</taxon>
        <taxon>Actinomycetota</taxon>
        <taxon>Actinomycetes</taxon>
        <taxon>Mycobacteriales</taxon>
        <taxon>Corynebacteriaceae</taxon>
        <taxon>Corynebacterium</taxon>
    </lineage>
</organism>
<dbReference type="InterPro" id="IPR045004">
    <property type="entry name" value="ECH_dom"/>
</dbReference>
<evidence type="ECO:0000313" key="5">
    <source>
        <dbReference type="EMBL" id="MCZ9304172.1"/>
    </source>
</evidence>
<dbReference type="GO" id="GO:0006574">
    <property type="term" value="P:L-valine catabolic process"/>
    <property type="evidence" value="ECO:0007669"/>
    <property type="project" value="TreeGrafter"/>
</dbReference>
<accession>A0A9X3M596</accession>
<evidence type="ECO:0000256" key="2">
    <source>
        <dbReference type="ARBA" id="ARBA00011915"/>
    </source>
</evidence>
<evidence type="ECO:0000259" key="4">
    <source>
        <dbReference type="Pfam" id="PF16113"/>
    </source>
</evidence>